<gene>
    <name evidence="1" type="ORF">PML80_05845</name>
</gene>
<dbReference type="Gene3D" id="3.10.450.50">
    <property type="match status" value="1"/>
</dbReference>
<dbReference type="AlphaFoldDB" id="A0AAE9XGS7"/>
<sequence length="194" mass="21025">MVSLPAICDNCGLIFNSGIAGSGGGTITITGSKAGPCPRCGGMGSIPDGTYRMIENIVEVLSAPERTLEELRKLSNYIDQANDGKMSVSELSEKTKEEIPSLGPFLDWIVPRNREEKFSLGMVILSTILPIIISALMNSKPTPQINVETIINNIYQTEQVLEVPQKTPIKVNKVGRNEMCPCGSGLKYKKCHGQ</sequence>
<dbReference type="PANTHER" id="PTHR33747:SF1">
    <property type="entry name" value="ADENYLATE CYCLASE-ASSOCIATED CAP C-TERMINAL DOMAIN-CONTAINING PROTEIN"/>
    <property type="match status" value="1"/>
</dbReference>
<organism evidence="1 2">
    <name type="scientific">Aerococcus urinaeequi</name>
    <dbReference type="NCBI Taxonomy" id="51665"/>
    <lineage>
        <taxon>Bacteria</taxon>
        <taxon>Bacillati</taxon>
        <taxon>Bacillota</taxon>
        <taxon>Bacilli</taxon>
        <taxon>Lactobacillales</taxon>
        <taxon>Aerococcaceae</taxon>
        <taxon>Aerococcus</taxon>
    </lineage>
</organism>
<dbReference type="PANTHER" id="PTHR33747">
    <property type="entry name" value="UPF0225 PROTEIN SCO1677"/>
    <property type="match status" value="1"/>
</dbReference>
<name>A0AAE9XGS7_9LACT</name>
<dbReference type="EMBL" id="CP116590">
    <property type="protein sequence ID" value="WCG37047.1"/>
    <property type="molecule type" value="Genomic_DNA"/>
</dbReference>
<evidence type="ECO:0000313" key="1">
    <source>
        <dbReference type="EMBL" id="WCG37047.1"/>
    </source>
</evidence>
<proteinExistence type="predicted"/>
<reference evidence="1" key="1">
    <citation type="submission" date="2023-01" db="EMBL/GenBank/DDBJ databases">
        <title>Oxazolidinone resistance genes in florfenicol resistant enterococci from beef cattle and veal calves at slaughter.</title>
        <authorList>
            <person name="Biggel M."/>
        </authorList>
    </citation>
    <scope>NUCLEOTIDE SEQUENCE</scope>
    <source>
        <strain evidence="1">K79-1</strain>
    </source>
</reference>
<dbReference type="Pfam" id="PF02810">
    <property type="entry name" value="SEC-C"/>
    <property type="match status" value="1"/>
</dbReference>
<accession>A0AAE9XGS7</accession>
<dbReference type="SUPFAM" id="SSF103642">
    <property type="entry name" value="Sec-C motif"/>
    <property type="match status" value="1"/>
</dbReference>
<dbReference type="Proteomes" id="UP001179483">
    <property type="component" value="Chromosome"/>
</dbReference>
<protein>
    <submittedName>
        <fullName evidence="1">SEC-C metal-binding domain-containing protein</fullName>
    </submittedName>
</protein>
<evidence type="ECO:0000313" key="2">
    <source>
        <dbReference type="Proteomes" id="UP001179483"/>
    </source>
</evidence>
<dbReference type="InterPro" id="IPR004027">
    <property type="entry name" value="SEC_C_motif"/>
</dbReference>